<dbReference type="GO" id="GO:0006351">
    <property type="term" value="P:DNA-templated transcription"/>
    <property type="evidence" value="ECO:0007669"/>
    <property type="project" value="InterPro"/>
</dbReference>
<gene>
    <name evidence="5" type="ORF">HO173_008312</name>
</gene>
<feature type="region of interest" description="Disordered" evidence="3">
    <location>
        <begin position="1"/>
        <end position="37"/>
    </location>
</feature>
<keyword evidence="1" id="KW-0479">Metal-binding</keyword>
<feature type="region of interest" description="Disordered" evidence="3">
    <location>
        <begin position="69"/>
        <end position="130"/>
    </location>
</feature>
<dbReference type="PANTHER" id="PTHR31668">
    <property type="entry name" value="GLUCOSE TRANSPORT TRANSCRIPTION REGULATOR RGT1-RELATED-RELATED"/>
    <property type="match status" value="1"/>
</dbReference>
<dbReference type="Gene3D" id="4.10.240.10">
    <property type="entry name" value="Zn(2)-C6 fungal-type DNA-binding domain"/>
    <property type="match status" value="1"/>
</dbReference>
<dbReference type="SUPFAM" id="SSF57701">
    <property type="entry name" value="Zn2/Cys6 DNA-binding domain"/>
    <property type="match status" value="1"/>
</dbReference>
<feature type="compositionally biased region" description="Polar residues" evidence="3">
    <location>
        <begin position="1"/>
        <end position="25"/>
    </location>
</feature>
<keyword evidence="2" id="KW-0539">Nucleus</keyword>
<dbReference type="PANTHER" id="PTHR31668:SF4">
    <property type="entry name" value="TRANSCRIPTIONAL ACTIVATOR PROTEIN DAL81"/>
    <property type="match status" value="1"/>
</dbReference>
<dbReference type="SMART" id="SM00066">
    <property type="entry name" value="GAL4"/>
    <property type="match status" value="1"/>
</dbReference>
<dbReference type="InterPro" id="IPR007219">
    <property type="entry name" value="XnlR_reg_dom"/>
</dbReference>
<name>A0A8H6FRG2_9LECA</name>
<dbReference type="InterPro" id="IPR050797">
    <property type="entry name" value="Carb_Metab_Trans_Reg"/>
</dbReference>
<dbReference type="Pfam" id="PF04082">
    <property type="entry name" value="Fungal_trans"/>
    <property type="match status" value="1"/>
</dbReference>
<dbReference type="PROSITE" id="PS00463">
    <property type="entry name" value="ZN2_CY6_FUNGAL_1"/>
    <property type="match status" value="1"/>
</dbReference>
<reference evidence="5 6" key="1">
    <citation type="journal article" date="2020" name="Genomics">
        <title>Complete, high-quality genomes from long-read metagenomic sequencing of two wolf lichen thalli reveals enigmatic genome architecture.</title>
        <authorList>
            <person name="McKenzie S.K."/>
            <person name="Walston R.F."/>
            <person name="Allen J.L."/>
        </authorList>
    </citation>
    <scope>NUCLEOTIDE SEQUENCE [LARGE SCALE GENOMIC DNA]</scope>
    <source>
        <strain evidence="5">WasteWater2</strain>
    </source>
</reference>
<dbReference type="GO" id="GO:0005634">
    <property type="term" value="C:nucleus"/>
    <property type="evidence" value="ECO:0007669"/>
    <property type="project" value="TreeGrafter"/>
</dbReference>
<organism evidence="5 6">
    <name type="scientific">Letharia columbiana</name>
    <dbReference type="NCBI Taxonomy" id="112416"/>
    <lineage>
        <taxon>Eukaryota</taxon>
        <taxon>Fungi</taxon>
        <taxon>Dikarya</taxon>
        <taxon>Ascomycota</taxon>
        <taxon>Pezizomycotina</taxon>
        <taxon>Lecanoromycetes</taxon>
        <taxon>OSLEUM clade</taxon>
        <taxon>Lecanoromycetidae</taxon>
        <taxon>Lecanorales</taxon>
        <taxon>Lecanorineae</taxon>
        <taxon>Parmeliaceae</taxon>
        <taxon>Letharia</taxon>
    </lineage>
</organism>
<dbReference type="InterPro" id="IPR036864">
    <property type="entry name" value="Zn2-C6_fun-type_DNA-bd_sf"/>
</dbReference>
<dbReference type="GeneID" id="59289968"/>
<dbReference type="RefSeq" id="XP_037162798.1">
    <property type="nucleotide sequence ID" value="XM_037310212.1"/>
</dbReference>
<evidence type="ECO:0000259" key="4">
    <source>
        <dbReference type="PROSITE" id="PS50048"/>
    </source>
</evidence>
<comment type="caution">
    <text evidence="5">The sequence shown here is derived from an EMBL/GenBank/DDBJ whole genome shotgun (WGS) entry which is preliminary data.</text>
</comment>
<feature type="domain" description="Zn(2)-C6 fungal-type" evidence="4">
    <location>
        <begin position="37"/>
        <end position="70"/>
    </location>
</feature>
<dbReference type="PROSITE" id="PS50048">
    <property type="entry name" value="ZN2_CY6_FUNGAL_2"/>
    <property type="match status" value="1"/>
</dbReference>
<evidence type="ECO:0000313" key="6">
    <source>
        <dbReference type="Proteomes" id="UP000578531"/>
    </source>
</evidence>
<dbReference type="GO" id="GO:0008270">
    <property type="term" value="F:zinc ion binding"/>
    <property type="evidence" value="ECO:0007669"/>
    <property type="project" value="InterPro"/>
</dbReference>
<dbReference type="GO" id="GO:0001080">
    <property type="term" value="P:nitrogen catabolite activation of transcription from RNA polymerase II promoter"/>
    <property type="evidence" value="ECO:0007669"/>
    <property type="project" value="TreeGrafter"/>
</dbReference>
<dbReference type="Proteomes" id="UP000578531">
    <property type="component" value="Unassembled WGS sequence"/>
</dbReference>
<dbReference type="CDD" id="cd00067">
    <property type="entry name" value="GAL4"/>
    <property type="match status" value="1"/>
</dbReference>
<dbReference type="InterPro" id="IPR001138">
    <property type="entry name" value="Zn2Cys6_DnaBD"/>
</dbReference>
<evidence type="ECO:0000256" key="3">
    <source>
        <dbReference type="SAM" id="MobiDB-lite"/>
    </source>
</evidence>
<dbReference type="EMBL" id="JACCJC010000038">
    <property type="protein sequence ID" value="KAF6233380.1"/>
    <property type="molecule type" value="Genomic_DNA"/>
</dbReference>
<dbReference type="OrthoDB" id="2264294at2759"/>
<keyword evidence="6" id="KW-1185">Reference proteome</keyword>
<evidence type="ECO:0000256" key="2">
    <source>
        <dbReference type="ARBA" id="ARBA00023242"/>
    </source>
</evidence>
<dbReference type="SMART" id="SM00906">
    <property type="entry name" value="Fungal_trans"/>
    <property type="match status" value="1"/>
</dbReference>
<feature type="compositionally biased region" description="Polar residues" evidence="3">
    <location>
        <begin position="97"/>
        <end position="107"/>
    </location>
</feature>
<protein>
    <recommendedName>
        <fullName evidence="4">Zn(2)-C6 fungal-type domain-containing protein</fullName>
    </recommendedName>
</protein>
<evidence type="ECO:0000256" key="1">
    <source>
        <dbReference type="ARBA" id="ARBA00022723"/>
    </source>
</evidence>
<accession>A0A8H6FRG2</accession>
<dbReference type="GO" id="GO:0003677">
    <property type="term" value="F:DNA binding"/>
    <property type="evidence" value="ECO:0007669"/>
    <property type="project" value="InterPro"/>
</dbReference>
<dbReference type="AlphaFoldDB" id="A0A8H6FRG2"/>
<proteinExistence type="predicted"/>
<evidence type="ECO:0000313" key="5">
    <source>
        <dbReference type="EMBL" id="KAF6233380.1"/>
    </source>
</evidence>
<dbReference type="GO" id="GO:0000981">
    <property type="term" value="F:DNA-binding transcription factor activity, RNA polymerase II-specific"/>
    <property type="evidence" value="ECO:0007669"/>
    <property type="project" value="InterPro"/>
</dbReference>
<feature type="compositionally biased region" description="Basic and acidic residues" evidence="3">
    <location>
        <begin position="81"/>
        <end position="96"/>
    </location>
</feature>
<dbReference type="CDD" id="cd12148">
    <property type="entry name" value="fungal_TF_MHR"/>
    <property type="match status" value="1"/>
</dbReference>
<feature type="compositionally biased region" description="Low complexity" evidence="3">
    <location>
        <begin position="117"/>
        <end position="128"/>
    </location>
</feature>
<sequence>MSVPALSSQPSTESLRSETKPTQAVNAKASRGRRDRPCDACRRKKSRCVMNEGQTNCCVACNTHGNQCTFLEDPRPRKRRLDSEGKIADSGKRRSVADSQSEGQSRGTIKVKREESGGSAASRSETATNSWQYQGTHMGYTTELDPILFDVSPAGGSGYQKPDGRNAFLIHQSDLPRYAEPQINLIQAIDKLIGSHGPSLVQHFRTINRNLPIVEDTFFETYNGRRKNSLDPALLCAVYLVSASSAAHNLGNVTWQQTDVTQLEDLAFQLLEGGLTNPTLPTLQAGLLLMQRSNVDSKFLNTQLIGAAFELGLHLDSSNWTISPVERGLRKRLAWALYMEDQWCSLTHGRPSLISKEHWAVQDLSDDDFEEVNPSAEEEVLEESRLGQECFSQMVILTGILSSILNTLYTQKAMQEFDAAGANATRLILERAKPIQVSLKEWFTRLPKDLKMDNGQAPATIGHLHLAYFATEITLHRCIIRSLSTTSTDIYLTHVCRSAAKARLISAMDFVNRLRPSHLTAFWYFPSRVNFALIATFGSLLLATAPCQEEADFYQARLAEYGWTLSVSAQSAGFLNFAIESLESSTGLLKDMPMKPKIEELDVRQVPPAPVLPLTRLIPPQQEDDDEFMEDGSEAQSVHIPPPETISSASEMMSPSNSAWSAPATYGPYIGPFADLGARNWFEQSHHGSPEAERMQLFVG</sequence>